<comment type="caution">
    <text evidence="1">The sequence shown here is derived from an EMBL/GenBank/DDBJ whole genome shotgun (WGS) entry which is preliminary data.</text>
</comment>
<dbReference type="Proteomes" id="UP000807469">
    <property type="component" value="Unassembled WGS sequence"/>
</dbReference>
<gene>
    <name evidence="1" type="ORF">BDN70DRAFT_626198</name>
</gene>
<accession>A0A9P6CL92</accession>
<dbReference type="EMBL" id="MU155823">
    <property type="protein sequence ID" value="KAF9470871.1"/>
    <property type="molecule type" value="Genomic_DNA"/>
</dbReference>
<evidence type="ECO:0000313" key="2">
    <source>
        <dbReference type="Proteomes" id="UP000807469"/>
    </source>
</evidence>
<reference evidence="1" key="1">
    <citation type="submission" date="2020-11" db="EMBL/GenBank/DDBJ databases">
        <authorList>
            <consortium name="DOE Joint Genome Institute"/>
            <person name="Ahrendt S."/>
            <person name="Riley R."/>
            <person name="Andreopoulos W."/>
            <person name="Labutti K."/>
            <person name="Pangilinan J."/>
            <person name="Ruiz-Duenas F.J."/>
            <person name="Barrasa J.M."/>
            <person name="Sanchez-Garcia M."/>
            <person name="Camarero S."/>
            <person name="Miyauchi S."/>
            <person name="Serrano A."/>
            <person name="Linde D."/>
            <person name="Babiker R."/>
            <person name="Drula E."/>
            <person name="Ayuso-Fernandez I."/>
            <person name="Pacheco R."/>
            <person name="Padilla G."/>
            <person name="Ferreira P."/>
            <person name="Barriuso J."/>
            <person name="Kellner H."/>
            <person name="Castanera R."/>
            <person name="Alfaro M."/>
            <person name="Ramirez L."/>
            <person name="Pisabarro A.G."/>
            <person name="Kuo A."/>
            <person name="Tritt A."/>
            <person name="Lipzen A."/>
            <person name="He G."/>
            <person name="Yan M."/>
            <person name="Ng V."/>
            <person name="Cullen D."/>
            <person name="Martin F."/>
            <person name="Rosso M.-N."/>
            <person name="Henrissat B."/>
            <person name="Hibbett D."/>
            <person name="Martinez A.T."/>
            <person name="Grigoriev I.V."/>
        </authorList>
    </citation>
    <scope>NUCLEOTIDE SEQUENCE</scope>
    <source>
        <strain evidence="1">CIRM-BRFM 674</strain>
    </source>
</reference>
<keyword evidence="2" id="KW-1185">Reference proteome</keyword>
<name>A0A9P6CL92_9AGAR</name>
<evidence type="ECO:0000313" key="1">
    <source>
        <dbReference type="EMBL" id="KAF9470871.1"/>
    </source>
</evidence>
<dbReference type="AlphaFoldDB" id="A0A9P6CL92"/>
<sequence length="160" mass="18054">MQAESRRTQHNYRRHHWFAPSYYESTSARLVSQTSLRAPITSIFSEPCPRADSVIAPYRPHCVTLRFLLRLPACWPHLPHLSPAASLLLPTTPPSAWTILSRTSSTLLSHDSAGALCFSLICCIGHVNTNARPYCCPFFIPVRSPFDNFLRWADPCMVSL</sequence>
<protein>
    <submittedName>
        <fullName evidence="1">Uncharacterized protein</fullName>
    </submittedName>
</protein>
<organism evidence="1 2">
    <name type="scientific">Pholiota conissans</name>
    <dbReference type="NCBI Taxonomy" id="109636"/>
    <lineage>
        <taxon>Eukaryota</taxon>
        <taxon>Fungi</taxon>
        <taxon>Dikarya</taxon>
        <taxon>Basidiomycota</taxon>
        <taxon>Agaricomycotina</taxon>
        <taxon>Agaricomycetes</taxon>
        <taxon>Agaricomycetidae</taxon>
        <taxon>Agaricales</taxon>
        <taxon>Agaricineae</taxon>
        <taxon>Strophariaceae</taxon>
        <taxon>Pholiota</taxon>
    </lineage>
</organism>
<proteinExistence type="predicted"/>